<sequence>MAVSCLNHSLLSSHGPPRQRVSFSAKPTKTLEIRTLLAVKALRVIPALCLPTTPFSPPINTCNNKRISRCSFLAYLSSQDSSLPTVCLLIFFAHLFICLAFFFCFLLSCNTLN</sequence>
<evidence type="ECO:0000256" key="2">
    <source>
        <dbReference type="SAM" id="Phobius"/>
    </source>
</evidence>
<evidence type="ECO:0000256" key="1">
    <source>
        <dbReference type="SAM" id="MobiDB-lite"/>
    </source>
</evidence>
<reference evidence="3" key="1">
    <citation type="submission" date="2018-02" db="EMBL/GenBank/DDBJ databases">
        <title>Rhizophora mucronata_Transcriptome.</title>
        <authorList>
            <person name="Meera S.P."/>
            <person name="Sreeshan A."/>
            <person name="Augustine A."/>
        </authorList>
    </citation>
    <scope>NUCLEOTIDE SEQUENCE</scope>
    <source>
        <tissue evidence="3">Leaf</tissue>
    </source>
</reference>
<feature type="compositionally biased region" description="Polar residues" evidence="1">
    <location>
        <begin position="1"/>
        <end position="12"/>
    </location>
</feature>
<keyword evidence="2" id="KW-1133">Transmembrane helix</keyword>
<proteinExistence type="predicted"/>
<keyword evidence="2" id="KW-0812">Transmembrane</keyword>
<feature type="transmembrane region" description="Helical" evidence="2">
    <location>
        <begin position="83"/>
        <end position="107"/>
    </location>
</feature>
<keyword evidence="2" id="KW-0472">Membrane</keyword>
<protein>
    <submittedName>
        <fullName evidence="3">Uncharacterized protein MANES_18G072300</fullName>
    </submittedName>
</protein>
<organism evidence="3">
    <name type="scientific">Rhizophora mucronata</name>
    <name type="common">Asiatic mangrove</name>
    <dbReference type="NCBI Taxonomy" id="61149"/>
    <lineage>
        <taxon>Eukaryota</taxon>
        <taxon>Viridiplantae</taxon>
        <taxon>Streptophyta</taxon>
        <taxon>Embryophyta</taxon>
        <taxon>Tracheophyta</taxon>
        <taxon>Spermatophyta</taxon>
        <taxon>Magnoliopsida</taxon>
        <taxon>eudicotyledons</taxon>
        <taxon>Gunneridae</taxon>
        <taxon>Pentapetalae</taxon>
        <taxon>rosids</taxon>
        <taxon>fabids</taxon>
        <taxon>Malpighiales</taxon>
        <taxon>Rhizophoraceae</taxon>
        <taxon>Rhizophora</taxon>
    </lineage>
</organism>
<evidence type="ECO:0000313" key="3">
    <source>
        <dbReference type="EMBL" id="MBW85150.1"/>
    </source>
</evidence>
<feature type="region of interest" description="Disordered" evidence="1">
    <location>
        <begin position="1"/>
        <end position="22"/>
    </location>
</feature>
<accession>A0A2P2IVA2</accession>
<name>A0A2P2IVA2_RHIMU</name>
<dbReference type="EMBL" id="GGEC01004667">
    <property type="protein sequence ID" value="MBW85150.1"/>
    <property type="molecule type" value="Transcribed_RNA"/>
</dbReference>
<dbReference type="AlphaFoldDB" id="A0A2P2IVA2"/>